<protein>
    <submittedName>
        <fullName evidence="1">Uncharacterized protein</fullName>
    </submittedName>
</protein>
<sequence>MKLDLFAHPVSFRSDREGEAARIAATGADGVVLALAYHSGRWLLTTSDPGAVVHLDAGRFFRADDPDLLDQSVVDDSSAGVVGALRSAGLDASGWLVGLHQSEMATRRPDLALRNAFGHRYRHALCPARPEVVAFARALVAGAARATGVSRLELEAFGYLGWEHQGAHEKVGTALRPADRWLLSLCVCLACSAQFNDSGVDPAELAERTATAVRTQLAEPRPAATDPVEDVDSALGPQLHQAVLRVRSRVSCDLVTAAVDAAGSTPVSVRATADPHGCAGKTAGGLGDLTATRAGLTVTDLSGDFGALQRELEAAAAVATHLTVGWSLFHSATPTSAVLGAVTDLALAHGADALALYLYDLVPAARLRDLSTQRRASALVTTGETSR</sequence>
<evidence type="ECO:0000313" key="2">
    <source>
        <dbReference type="Proteomes" id="UP000597656"/>
    </source>
</evidence>
<dbReference type="Proteomes" id="UP000597656">
    <property type="component" value="Unassembled WGS sequence"/>
</dbReference>
<accession>A0ABQ2HX54</accession>
<name>A0ABQ2HX54_9PSEU</name>
<comment type="caution">
    <text evidence="1">The sequence shown here is derived from an EMBL/GenBank/DDBJ whole genome shotgun (WGS) entry which is preliminary data.</text>
</comment>
<keyword evidence="2" id="KW-1185">Reference proteome</keyword>
<organism evidence="1 2">
    <name type="scientific">Lentzea pudingi</name>
    <dbReference type="NCBI Taxonomy" id="1789439"/>
    <lineage>
        <taxon>Bacteria</taxon>
        <taxon>Bacillati</taxon>
        <taxon>Actinomycetota</taxon>
        <taxon>Actinomycetes</taxon>
        <taxon>Pseudonocardiales</taxon>
        <taxon>Pseudonocardiaceae</taxon>
        <taxon>Lentzea</taxon>
    </lineage>
</organism>
<proteinExistence type="predicted"/>
<gene>
    <name evidence="1" type="ORF">GCM10011609_34440</name>
</gene>
<reference evidence="2" key="1">
    <citation type="journal article" date="2019" name="Int. J. Syst. Evol. Microbiol.">
        <title>The Global Catalogue of Microorganisms (GCM) 10K type strain sequencing project: providing services to taxonomists for standard genome sequencing and annotation.</title>
        <authorList>
            <consortium name="The Broad Institute Genomics Platform"/>
            <consortium name="The Broad Institute Genome Sequencing Center for Infectious Disease"/>
            <person name="Wu L."/>
            <person name="Ma J."/>
        </authorList>
    </citation>
    <scope>NUCLEOTIDE SEQUENCE [LARGE SCALE GENOMIC DNA]</scope>
    <source>
        <strain evidence="2">CGMCC 4.7319</strain>
    </source>
</reference>
<dbReference type="EMBL" id="BMNC01000004">
    <property type="protein sequence ID" value="GGM94125.1"/>
    <property type="molecule type" value="Genomic_DNA"/>
</dbReference>
<dbReference type="RefSeq" id="WP_189155733.1">
    <property type="nucleotide sequence ID" value="NZ_BMNC01000004.1"/>
</dbReference>
<evidence type="ECO:0000313" key="1">
    <source>
        <dbReference type="EMBL" id="GGM94125.1"/>
    </source>
</evidence>